<feature type="transmembrane region" description="Helical" evidence="1">
    <location>
        <begin position="186"/>
        <end position="206"/>
    </location>
</feature>
<name>A0A1J7J6V2_9PEZI</name>
<dbReference type="EMBL" id="KV875107">
    <property type="protein sequence ID" value="OIW23226.1"/>
    <property type="molecule type" value="Genomic_DNA"/>
</dbReference>
<organism evidence="2 3">
    <name type="scientific">Coniochaeta ligniaria NRRL 30616</name>
    <dbReference type="NCBI Taxonomy" id="1408157"/>
    <lineage>
        <taxon>Eukaryota</taxon>
        <taxon>Fungi</taxon>
        <taxon>Dikarya</taxon>
        <taxon>Ascomycota</taxon>
        <taxon>Pezizomycotina</taxon>
        <taxon>Sordariomycetes</taxon>
        <taxon>Sordariomycetidae</taxon>
        <taxon>Coniochaetales</taxon>
        <taxon>Coniochaetaceae</taxon>
        <taxon>Coniochaeta</taxon>
    </lineage>
</organism>
<keyword evidence="1" id="KW-1133">Transmembrane helix</keyword>
<dbReference type="Proteomes" id="UP000182658">
    <property type="component" value="Unassembled WGS sequence"/>
</dbReference>
<proteinExistence type="predicted"/>
<feature type="transmembrane region" description="Helical" evidence="1">
    <location>
        <begin position="66"/>
        <end position="89"/>
    </location>
</feature>
<keyword evidence="1" id="KW-0472">Membrane</keyword>
<dbReference type="STRING" id="1408157.A0A1J7J6V2"/>
<evidence type="ECO:0000313" key="3">
    <source>
        <dbReference type="Proteomes" id="UP000182658"/>
    </source>
</evidence>
<feature type="transmembrane region" description="Helical" evidence="1">
    <location>
        <begin position="21"/>
        <end position="46"/>
    </location>
</feature>
<gene>
    <name evidence="2" type="ORF">CONLIGDRAFT_693783</name>
</gene>
<dbReference type="OrthoDB" id="5226086at2759"/>
<evidence type="ECO:0008006" key="4">
    <source>
        <dbReference type="Google" id="ProtNLM"/>
    </source>
</evidence>
<dbReference type="InParanoid" id="A0A1J7J6V2"/>
<accession>A0A1J7J6V2</accession>
<evidence type="ECO:0000313" key="2">
    <source>
        <dbReference type="EMBL" id="OIW23226.1"/>
    </source>
</evidence>
<evidence type="ECO:0000256" key="1">
    <source>
        <dbReference type="SAM" id="Phobius"/>
    </source>
</evidence>
<feature type="transmembrane region" description="Helical" evidence="1">
    <location>
        <begin position="212"/>
        <end position="231"/>
    </location>
</feature>
<protein>
    <recommendedName>
        <fullName evidence="4">Palmitoyltransferase</fullName>
    </recommendedName>
</protein>
<keyword evidence="3" id="KW-1185">Reference proteome</keyword>
<sequence length="379" mass="43315">MAIFPVFGPAPQAGEAIGSRIPYLMVGFFLLTTYSVAYDFAVVTLILGQSWHGKHFDDLSNNTVRLVMGIVLLAVTVVSKVFWVGAWAYGLYITHWSRRHVNPTTTLKRVMQSDPAERVAIEHGQPASNARFKRCRRPDCTDRKPYGDRVYHCTKLGRHYPLYDHYCHYLWVVVYLDTIKTYFCTIFWLGLDGILCMSASFAAVGMSRSGLGQLHSIIGVFSGILAVYITVQAGWSQFKWLAFRNVVGFEWSIPQWTMVRTIDTPGGKHVQFVTIARSEDDKRLGRNWNPWSLSLGENFRQALGERVWTWPLFWVQPRRVRQYGKSPTMESDLPLGPLWRRFEREPFESEATWTEFLPLPPIAAAVRRGIARSSGIELA</sequence>
<dbReference type="AlphaFoldDB" id="A0A1J7J6V2"/>
<keyword evidence="1" id="KW-0812">Transmembrane</keyword>
<reference evidence="2 3" key="1">
    <citation type="submission" date="2016-10" db="EMBL/GenBank/DDBJ databases">
        <title>Draft genome sequence of Coniochaeta ligniaria NRRL30616, a lignocellulolytic fungus for bioabatement of inhibitors in plant biomass hydrolysates.</title>
        <authorList>
            <consortium name="DOE Joint Genome Institute"/>
            <person name="Jimenez D.J."/>
            <person name="Hector R.E."/>
            <person name="Riley R."/>
            <person name="Sun H."/>
            <person name="Grigoriev I.V."/>
            <person name="Van Elsas J.D."/>
            <person name="Nichols N.N."/>
        </authorList>
    </citation>
    <scope>NUCLEOTIDE SEQUENCE [LARGE SCALE GENOMIC DNA]</scope>
    <source>
        <strain evidence="2 3">NRRL 30616</strain>
    </source>
</reference>